<dbReference type="SUPFAM" id="SSF51735">
    <property type="entry name" value="NAD(P)-binding Rossmann-fold domains"/>
    <property type="match status" value="1"/>
</dbReference>
<proteinExistence type="inferred from homology"/>
<dbReference type="PANTHER" id="PTHR43899:SF13">
    <property type="entry name" value="RH59310P"/>
    <property type="match status" value="1"/>
</dbReference>
<evidence type="ECO:0000313" key="6">
    <source>
        <dbReference type="Proteomes" id="UP000630594"/>
    </source>
</evidence>
<dbReference type="InterPro" id="IPR057326">
    <property type="entry name" value="KR_dom"/>
</dbReference>
<name>A0ABQ1QKG1_9ACTN</name>
<evidence type="ECO:0000256" key="2">
    <source>
        <dbReference type="ARBA" id="ARBA00023002"/>
    </source>
</evidence>
<sequence>MGISTALVTGPTAGIGRSFAHQLAARGHDLVLVARDRERLEAEAEDLRRRHGIEVDVLVADLTDRAQLARVEARLKETERPVDLLVNNAGFGLKGRFADNDVEAEQAMLDVLVTAVMRLSHAAFAAMSARGHGGVINVSSVAAFLPRGTYSAAKSWVNSFGEWAAEEYRPAGLTVTTLCPGFTKTEFHERMDVSRDSAPSFLWLDADDLVRQALKDHDAGKVFSIPGAQYKVVAGVTRVVPTRLLQKFQSLGRR</sequence>
<dbReference type="Proteomes" id="UP000630594">
    <property type="component" value="Unassembled WGS sequence"/>
</dbReference>
<gene>
    <name evidence="5" type="ORF">GCM10007231_29430</name>
</gene>
<dbReference type="InterPro" id="IPR051019">
    <property type="entry name" value="VLCFA-Steroid_DH"/>
</dbReference>
<dbReference type="PRINTS" id="PR00080">
    <property type="entry name" value="SDRFAMILY"/>
</dbReference>
<keyword evidence="2" id="KW-0560">Oxidoreductase</keyword>
<dbReference type="InterPro" id="IPR002347">
    <property type="entry name" value="SDR_fam"/>
</dbReference>
<organism evidence="5 6">
    <name type="scientific">Nocardioides daphniae</name>
    <dbReference type="NCBI Taxonomy" id="402297"/>
    <lineage>
        <taxon>Bacteria</taxon>
        <taxon>Bacillati</taxon>
        <taxon>Actinomycetota</taxon>
        <taxon>Actinomycetes</taxon>
        <taxon>Propionibacteriales</taxon>
        <taxon>Nocardioidaceae</taxon>
        <taxon>Nocardioides</taxon>
    </lineage>
</organism>
<dbReference type="CDD" id="cd05233">
    <property type="entry name" value="SDR_c"/>
    <property type="match status" value="1"/>
</dbReference>
<dbReference type="RefSeq" id="WP_188422278.1">
    <property type="nucleotide sequence ID" value="NZ_BMCK01000005.1"/>
</dbReference>
<dbReference type="Gene3D" id="3.40.50.720">
    <property type="entry name" value="NAD(P)-binding Rossmann-like Domain"/>
    <property type="match status" value="1"/>
</dbReference>
<evidence type="ECO:0000259" key="4">
    <source>
        <dbReference type="SMART" id="SM00822"/>
    </source>
</evidence>
<dbReference type="SMART" id="SM00822">
    <property type="entry name" value="PKS_KR"/>
    <property type="match status" value="1"/>
</dbReference>
<feature type="domain" description="Ketoreductase" evidence="4">
    <location>
        <begin position="4"/>
        <end position="181"/>
    </location>
</feature>
<dbReference type="PIRSF" id="PIRSF000126">
    <property type="entry name" value="11-beta-HSD1"/>
    <property type="match status" value="1"/>
</dbReference>
<evidence type="ECO:0000256" key="3">
    <source>
        <dbReference type="RuleBase" id="RU000363"/>
    </source>
</evidence>
<protein>
    <submittedName>
        <fullName evidence="5">Dehydrogenase</fullName>
    </submittedName>
</protein>
<dbReference type="PANTHER" id="PTHR43899">
    <property type="entry name" value="RH59310P"/>
    <property type="match status" value="1"/>
</dbReference>
<comment type="caution">
    <text evidence="5">The sequence shown here is derived from an EMBL/GenBank/DDBJ whole genome shotgun (WGS) entry which is preliminary data.</text>
</comment>
<accession>A0ABQ1QKG1</accession>
<keyword evidence="6" id="KW-1185">Reference proteome</keyword>
<reference evidence="6" key="1">
    <citation type="journal article" date="2019" name="Int. J. Syst. Evol. Microbiol.">
        <title>The Global Catalogue of Microorganisms (GCM) 10K type strain sequencing project: providing services to taxonomists for standard genome sequencing and annotation.</title>
        <authorList>
            <consortium name="The Broad Institute Genomics Platform"/>
            <consortium name="The Broad Institute Genome Sequencing Center for Infectious Disease"/>
            <person name="Wu L."/>
            <person name="Ma J."/>
        </authorList>
    </citation>
    <scope>NUCLEOTIDE SEQUENCE [LARGE SCALE GENOMIC DNA]</scope>
    <source>
        <strain evidence="6">CCM 7403</strain>
    </source>
</reference>
<dbReference type="Pfam" id="PF00106">
    <property type="entry name" value="adh_short"/>
    <property type="match status" value="1"/>
</dbReference>
<dbReference type="InterPro" id="IPR036291">
    <property type="entry name" value="NAD(P)-bd_dom_sf"/>
</dbReference>
<evidence type="ECO:0000313" key="5">
    <source>
        <dbReference type="EMBL" id="GGD28045.1"/>
    </source>
</evidence>
<dbReference type="PRINTS" id="PR00081">
    <property type="entry name" value="GDHRDH"/>
</dbReference>
<comment type="similarity">
    <text evidence="1 3">Belongs to the short-chain dehydrogenases/reductases (SDR) family.</text>
</comment>
<dbReference type="EMBL" id="BMCK01000005">
    <property type="protein sequence ID" value="GGD28045.1"/>
    <property type="molecule type" value="Genomic_DNA"/>
</dbReference>
<evidence type="ECO:0000256" key="1">
    <source>
        <dbReference type="ARBA" id="ARBA00006484"/>
    </source>
</evidence>